<evidence type="ECO:0000256" key="1">
    <source>
        <dbReference type="SAM" id="Phobius"/>
    </source>
</evidence>
<keyword evidence="3" id="KW-1185">Reference proteome</keyword>
<evidence type="ECO:0000313" key="2">
    <source>
        <dbReference type="EMBL" id="MFC5972480.1"/>
    </source>
</evidence>
<proteinExistence type="predicted"/>
<accession>A0ABD5RQT5</accession>
<gene>
    <name evidence="2" type="ORF">ACFPYI_14165</name>
</gene>
<organism evidence="2 3">
    <name type="scientific">Halomarina salina</name>
    <dbReference type="NCBI Taxonomy" id="1872699"/>
    <lineage>
        <taxon>Archaea</taxon>
        <taxon>Methanobacteriati</taxon>
        <taxon>Methanobacteriota</taxon>
        <taxon>Stenosarchaea group</taxon>
        <taxon>Halobacteria</taxon>
        <taxon>Halobacteriales</taxon>
        <taxon>Natronomonadaceae</taxon>
        <taxon>Halomarina</taxon>
    </lineage>
</organism>
<name>A0ABD5RQT5_9EURY</name>
<protein>
    <submittedName>
        <fullName evidence="2">DUF2182 domain-containing protein</fullName>
    </submittedName>
</protein>
<feature type="transmembrane region" description="Helical" evidence="1">
    <location>
        <begin position="23"/>
        <end position="42"/>
    </location>
</feature>
<keyword evidence="1" id="KW-0812">Transmembrane</keyword>
<feature type="transmembrane region" description="Helical" evidence="1">
    <location>
        <begin position="80"/>
        <end position="99"/>
    </location>
</feature>
<dbReference type="RefSeq" id="WP_247415849.1">
    <property type="nucleotide sequence ID" value="NZ_JALLGW010000001.1"/>
</dbReference>
<keyword evidence="1" id="KW-1133">Transmembrane helix</keyword>
<feature type="transmembrane region" description="Helical" evidence="1">
    <location>
        <begin position="210"/>
        <end position="235"/>
    </location>
</feature>
<sequence length="282" mass="30553">MSTKVDTALSVFDGVFDVDLDRTTLVVVMMLGLDAVWWVLLFDGHVPMPGMAWLMEQSIPMAAPGAMELGVFHVGTVEAVLGYATMWGVMMWAMMYPAMTRFTRDYAAAHEGSALEATTAITGFLTTYHLVWALSAVVPLSLHALVPGGIYGVTQSSPHLVIGSALALTGVFQLSKPKQDLLRTCCAEVEAHTDDLFDGFRHGVEHGVDCVLICFAAFFLVMPFFGEMNFFWMVALTAVVTMERLPTWGKEVSRATGVISLLAGAFVLLVQPALGIGFTMAM</sequence>
<dbReference type="EMBL" id="JBHSQH010000001">
    <property type="protein sequence ID" value="MFC5972480.1"/>
    <property type="molecule type" value="Genomic_DNA"/>
</dbReference>
<dbReference type="Pfam" id="PF09948">
    <property type="entry name" value="PpoB2"/>
    <property type="match status" value="1"/>
</dbReference>
<evidence type="ECO:0000313" key="3">
    <source>
        <dbReference type="Proteomes" id="UP001596099"/>
    </source>
</evidence>
<feature type="transmembrane region" description="Helical" evidence="1">
    <location>
        <begin position="255"/>
        <end position="278"/>
    </location>
</feature>
<feature type="transmembrane region" description="Helical" evidence="1">
    <location>
        <begin position="120"/>
        <end position="145"/>
    </location>
</feature>
<dbReference type="Proteomes" id="UP001596099">
    <property type="component" value="Unassembled WGS sequence"/>
</dbReference>
<comment type="caution">
    <text evidence="2">The sequence shown here is derived from an EMBL/GenBank/DDBJ whole genome shotgun (WGS) entry which is preliminary data.</text>
</comment>
<reference evidence="2 3" key="1">
    <citation type="journal article" date="2019" name="Int. J. Syst. Evol. Microbiol.">
        <title>The Global Catalogue of Microorganisms (GCM) 10K type strain sequencing project: providing services to taxonomists for standard genome sequencing and annotation.</title>
        <authorList>
            <consortium name="The Broad Institute Genomics Platform"/>
            <consortium name="The Broad Institute Genome Sequencing Center for Infectious Disease"/>
            <person name="Wu L."/>
            <person name="Ma J."/>
        </authorList>
    </citation>
    <scope>NUCLEOTIDE SEQUENCE [LARGE SCALE GENOMIC DNA]</scope>
    <source>
        <strain evidence="2 3">CGMCC 1.12543</strain>
    </source>
</reference>
<dbReference type="InterPro" id="IPR018688">
    <property type="entry name" value="PpoB2-like"/>
</dbReference>
<keyword evidence="1" id="KW-0472">Membrane</keyword>
<dbReference type="AlphaFoldDB" id="A0ABD5RQT5"/>